<name>Q22BN7_TETTS</name>
<dbReference type="GeneID" id="7825183"/>
<feature type="signal peptide" evidence="2">
    <location>
        <begin position="1"/>
        <end position="18"/>
    </location>
</feature>
<dbReference type="HOGENOM" id="CLU_676985_0_0_1"/>
<dbReference type="KEGG" id="tet:TTHERM_01093580"/>
<reference evidence="4" key="1">
    <citation type="journal article" date="2006" name="PLoS Biol.">
        <title>Macronuclear genome sequence of the ciliate Tetrahymena thermophila, a model eukaryote.</title>
        <authorList>
            <person name="Eisen J.A."/>
            <person name="Coyne R.S."/>
            <person name="Wu M."/>
            <person name="Wu D."/>
            <person name="Thiagarajan M."/>
            <person name="Wortman J.R."/>
            <person name="Badger J.H."/>
            <person name="Ren Q."/>
            <person name="Amedeo P."/>
            <person name="Jones K.M."/>
            <person name="Tallon L.J."/>
            <person name="Delcher A.L."/>
            <person name="Salzberg S.L."/>
            <person name="Silva J.C."/>
            <person name="Haas B.J."/>
            <person name="Majoros W.H."/>
            <person name="Farzad M."/>
            <person name="Carlton J.M."/>
            <person name="Smith R.K. Jr."/>
            <person name="Garg J."/>
            <person name="Pearlman R.E."/>
            <person name="Karrer K.M."/>
            <person name="Sun L."/>
            <person name="Manning G."/>
            <person name="Elde N.C."/>
            <person name="Turkewitz A.P."/>
            <person name="Asai D.J."/>
            <person name="Wilkes D.E."/>
            <person name="Wang Y."/>
            <person name="Cai H."/>
            <person name="Collins K."/>
            <person name="Stewart B.A."/>
            <person name="Lee S.R."/>
            <person name="Wilamowska K."/>
            <person name="Weinberg Z."/>
            <person name="Ruzzo W.L."/>
            <person name="Wloga D."/>
            <person name="Gaertig J."/>
            <person name="Frankel J."/>
            <person name="Tsao C.-C."/>
            <person name="Gorovsky M.A."/>
            <person name="Keeling P.J."/>
            <person name="Waller R.F."/>
            <person name="Patron N.J."/>
            <person name="Cherry J.M."/>
            <person name="Stover N.A."/>
            <person name="Krieger C.J."/>
            <person name="del Toro C."/>
            <person name="Ryder H.F."/>
            <person name="Williamson S.C."/>
            <person name="Barbeau R.A."/>
            <person name="Hamilton E.P."/>
            <person name="Orias E."/>
        </authorList>
    </citation>
    <scope>NUCLEOTIDE SEQUENCE [LARGE SCALE GENOMIC DNA]</scope>
    <source>
        <strain evidence="4">SB210</strain>
    </source>
</reference>
<dbReference type="AlphaFoldDB" id="Q22BN7"/>
<organism evidence="3 4">
    <name type="scientific">Tetrahymena thermophila (strain SB210)</name>
    <dbReference type="NCBI Taxonomy" id="312017"/>
    <lineage>
        <taxon>Eukaryota</taxon>
        <taxon>Sar</taxon>
        <taxon>Alveolata</taxon>
        <taxon>Ciliophora</taxon>
        <taxon>Intramacronucleata</taxon>
        <taxon>Oligohymenophorea</taxon>
        <taxon>Hymenostomatida</taxon>
        <taxon>Tetrahymenina</taxon>
        <taxon>Tetrahymenidae</taxon>
        <taxon>Tetrahymena</taxon>
    </lineage>
</organism>
<keyword evidence="1" id="KW-0472">Membrane</keyword>
<keyword evidence="2" id="KW-0732">Signal</keyword>
<keyword evidence="1 3" id="KW-0812">Transmembrane</keyword>
<evidence type="ECO:0000256" key="2">
    <source>
        <dbReference type="SAM" id="SignalP"/>
    </source>
</evidence>
<dbReference type="EMBL" id="GG662340">
    <property type="protein sequence ID" value="EAR82692.1"/>
    <property type="molecule type" value="Genomic_DNA"/>
</dbReference>
<dbReference type="OMA" id="IDKSRDD"/>
<evidence type="ECO:0000313" key="4">
    <source>
        <dbReference type="Proteomes" id="UP000009168"/>
    </source>
</evidence>
<dbReference type="Proteomes" id="UP000009168">
    <property type="component" value="Unassembled WGS sequence"/>
</dbReference>
<evidence type="ECO:0000313" key="3">
    <source>
        <dbReference type="EMBL" id="EAR82692.1"/>
    </source>
</evidence>
<dbReference type="eggNOG" id="ENOG502SQ90">
    <property type="taxonomic scope" value="Eukaryota"/>
</dbReference>
<keyword evidence="1" id="KW-1133">Transmembrane helix</keyword>
<protein>
    <submittedName>
        <fullName evidence="3">Transmembrane protein, putative</fullName>
    </submittedName>
</protein>
<dbReference type="PROSITE" id="PS51257">
    <property type="entry name" value="PROKAR_LIPOPROTEIN"/>
    <property type="match status" value="1"/>
</dbReference>
<gene>
    <name evidence="3" type="ORF">TTHERM_01093580</name>
</gene>
<keyword evidence="4" id="KW-1185">Reference proteome</keyword>
<dbReference type="InParanoid" id="Q22BN7"/>
<sequence>MRQTSILLVSLFLLGCFCLDVPEGCSNISISTFLKDDGEFAYDIMNKGQLNPEWKYENDSIKDSDSTELDFLYITVFGKHDKLTKKNFQIKTNSSEIVSNTTIFIEKIVDHVDNKTYSVRINYKCNEDASAPMKLNFQIETIEKLCPKQSNIFWTRQCGDNEPPRMGFQVDYNINHKYNHTVVENGQLIDADYFSEDYEDWVLRIPKRVKYSLFFASLNFSQEMYAHNDLTFEEIDQVFKSKDPETKLQTHQLQFEKKLDIDRITMNYDQQILDVDLKGSIVEGGSITGDAVPIYLEYKCRRGGVSGVQLTFEMQFFRNVNIFFEKECPLQPGEGSGLFGTIAFFILIFFVVIIIVTLYNVFALEITGVKAVPFAVPVLSGLSKIPGVKGTSVGDKLYSLANPSYSSNTLKQDSVNTVSSQVSQDERELNNSEFKIKNIAEKDEESNLDDSVISSGNNVVPQVGNYGSI</sequence>
<feature type="transmembrane region" description="Helical" evidence="1">
    <location>
        <begin position="338"/>
        <end position="362"/>
    </location>
</feature>
<feature type="chain" id="PRO_5004200602" evidence="2">
    <location>
        <begin position="19"/>
        <end position="469"/>
    </location>
</feature>
<accession>Q22BN7</accession>
<proteinExistence type="predicted"/>
<evidence type="ECO:0000256" key="1">
    <source>
        <dbReference type="SAM" id="Phobius"/>
    </source>
</evidence>
<dbReference type="RefSeq" id="XP_001030355.1">
    <property type="nucleotide sequence ID" value="XM_001030355.3"/>
</dbReference>